<dbReference type="EMBL" id="KZ451929">
    <property type="protein sequence ID" value="PKA61531.1"/>
    <property type="molecule type" value="Genomic_DNA"/>
</dbReference>
<organism evidence="1 2">
    <name type="scientific">Apostasia shenzhenica</name>
    <dbReference type="NCBI Taxonomy" id="1088818"/>
    <lineage>
        <taxon>Eukaryota</taxon>
        <taxon>Viridiplantae</taxon>
        <taxon>Streptophyta</taxon>
        <taxon>Embryophyta</taxon>
        <taxon>Tracheophyta</taxon>
        <taxon>Spermatophyta</taxon>
        <taxon>Magnoliopsida</taxon>
        <taxon>Liliopsida</taxon>
        <taxon>Asparagales</taxon>
        <taxon>Orchidaceae</taxon>
        <taxon>Apostasioideae</taxon>
        <taxon>Apostasia</taxon>
    </lineage>
</organism>
<evidence type="ECO:0000313" key="2">
    <source>
        <dbReference type="Proteomes" id="UP000236161"/>
    </source>
</evidence>
<dbReference type="EC" id="1.11.1.11" evidence="1"/>
<keyword evidence="1" id="KW-0575">Peroxidase</keyword>
<protein>
    <submittedName>
        <fullName evidence="1">L-ascorbate peroxidase</fullName>
        <ecNumber evidence="1">1.11.1.11</ecNumber>
    </submittedName>
</protein>
<dbReference type="Proteomes" id="UP000236161">
    <property type="component" value="Unassembled WGS sequence"/>
</dbReference>
<sequence length="145" mass="15934">MSAFHLRPLSSDPAGELDVLRHYCNSLGMDRAEVGILEQSYEIGLGSLLESGDGGALETKIGLEILSDLTHEPLERKLADQKLGALLILTDLPQRNSPRPKPMGLLDAAGSRSRLASSLRRQLLPRSLPSGRFSRCLLRSRHLRN</sequence>
<reference evidence="1 2" key="1">
    <citation type="journal article" date="2017" name="Nature">
        <title>The Apostasia genome and the evolution of orchids.</title>
        <authorList>
            <person name="Zhang G.Q."/>
            <person name="Liu K.W."/>
            <person name="Li Z."/>
            <person name="Lohaus R."/>
            <person name="Hsiao Y.Y."/>
            <person name="Niu S.C."/>
            <person name="Wang J.Y."/>
            <person name="Lin Y.C."/>
            <person name="Xu Q."/>
            <person name="Chen L.J."/>
            <person name="Yoshida K."/>
            <person name="Fujiwara S."/>
            <person name="Wang Z.W."/>
            <person name="Zhang Y.Q."/>
            <person name="Mitsuda N."/>
            <person name="Wang M."/>
            <person name="Liu G.H."/>
            <person name="Pecoraro L."/>
            <person name="Huang H.X."/>
            <person name="Xiao X.J."/>
            <person name="Lin M."/>
            <person name="Wu X.Y."/>
            <person name="Wu W.L."/>
            <person name="Chen Y.Y."/>
            <person name="Chang S.B."/>
            <person name="Sakamoto S."/>
            <person name="Ohme-Takagi M."/>
            <person name="Yagi M."/>
            <person name="Zeng S.J."/>
            <person name="Shen C.Y."/>
            <person name="Yeh C.M."/>
            <person name="Luo Y.B."/>
            <person name="Tsai W.C."/>
            <person name="Van de Peer Y."/>
            <person name="Liu Z.J."/>
        </authorList>
    </citation>
    <scope>NUCLEOTIDE SEQUENCE [LARGE SCALE GENOMIC DNA]</scope>
    <source>
        <strain evidence="2">cv. Shenzhen</strain>
        <tissue evidence="1">Stem</tissue>
    </source>
</reference>
<evidence type="ECO:0000313" key="1">
    <source>
        <dbReference type="EMBL" id="PKA61531.1"/>
    </source>
</evidence>
<dbReference type="AlphaFoldDB" id="A0A2I0B151"/>
<dbReference type="OrthoDB" id="1724443at2759"/>
<proteinExistence type="predicted"/>
<accession>A0A2I0B151</accession>
<keyword evidence="1" id="KW-0560">Oxidoreductase</keyword>
<gene>
    <name evidence="1" type="ORF">AXF42_Ash018819</name>
</gene>
<dbReference type="GO" id="GO:0016688">
    <property type="term" value="F:L-ascorbate peroxidase activity"/>
    <property type="evidence" value="ECO:0007669"/>
    <property type="project" value="UniProtKB-EC"/>
</dbReference>
<keyword evidence="2" id="KW-1185">Reference proteome</keyword>
<name>A0A2I0B151_9ASPA</name>